<dbReference type="InterPro" id="IPR050228">
    <property type="entry name" value="Carboxylesterase_BioH"/>
</dbReference>
<feature type="signal peptide" evidence="1">
    <location>
        <begin position="1"/>
        <end position="22"/>
    </location>
</feature>
<protein>
    <submittedName>
        <fullName evidence="3">Biotin synthesis protein BioH</fullName>
    </submittedName>
</protein>
<dbReference type="PANTHER" id="PTHR43194">
    <property type="entry name" value="HYDROLASE ALPHA/BETA FOLD FAMILY"/>
    <property type="match status" value="1"/>
</dbReference>
<name>A0A6J4TY68_9SPHN</name>
<feature type="chain" id="PRO_5026726479" evidence="1">
    <location>
        <begin position="23"/>
        <end position="295"/>
    </location>
</feature>
<dbReference type="PANTHER" id="PTHR43194:SF5">
    <property type="entry name" value="PIMELOYL-[ACYL-CARRIER PROTEIN] METHYL ESTER ESTERASE"/>
    <property type="match status" value="1"/>
</dbReference>
<dbReference type="SUPFAM" id="SSF53474">
    <property type="entry name" value="alpha/beta-Hydrolases"/>
    <property type="match status" value="1"/>
</dbReference>
<evidence type="ECO:0000259" key="2">
    <source>
        <dbReference type="Pfam" id="PF00561"/>
    </source>
</evidence>
<dbReference type="PRINTS" id="PR00111">
    <property type="entry name" value="ABHYDROLASE"/>
</dbReference>
<dbReference type="PROSITE" id="PS51257">
    <property type="entry name" value="PROKAR_LIPOPROTEIN"/>
    <property type="match status" value="1"/>
</dbReference>
<reference evidence="3" key="1">
    <citation type="submission" date="2020-02" db="EMBL/GenBank/DDBJ databases">
        <authorList>
            <person name="Meier V. D."/>
        </authorList>
    </citation>
    <scope>NUCLEOTIDE SEQUENCE</scope>
    <source>
        <strain evidence="3">AVDCRST_MAG23</strain>
    </source>
</reference>
<keyword evidence="1" id="KW-0732">Signal</keyword>
<dbReference type="Gene3D" id="3.40.50.1820">
    <property type="entry name" value="alpha/beta hydrolase"/>
    <property type="match status" value="1"/>
</dbReference>
<organism evidence="3">
    <name type="scientific">uncultured Sphingosinicella sp</name>
    <dbReference type="NCBI Taxonomy" id="478748"/>
    <lineage>
        <taxon>Bacteria</taxon>
        <taxon>Pseudomonadati</taxon>
        <taxon>Pseudomonadota</taxon>
        <taxon>Alphaproteobacteria</taxon>
        <taxon>Sphingomonadales</taxon>
        <taxon>Sphingosinicellaceae</taxon>
        <taxon>Sphingosinicella</taxon>
        <taxon>environmental samples</taxon>
    </lineage>
</organism>
<dbReference type="AlphaFoldDB" id="A0A6J4TY68"/>
<feature type="domain" description="AB hydrolase-1" evidence="2">
    <location>
        <begin position="44"/>
        <end position="282"/>
    </location>
</feature>
<dbReference type="EMBL" id="CADCWD010000055">
    <property type="protein sequence ID" value="CAA9535442.1"/>
    <property type="molecule type" value="Genomic_DNA"/>
</dbReference>
<dbReference type="InterPro" id="IPR000073">
    <property type="entry name" value="AB_hydrolase_1"/>
</dbReference>
<evidence type="ECO:0000313" key="3">
    <source>
        <dbReference type="EMBL" id="CAA9535442.1"/>
    </source>
</evidence>
<gene>
    <name evidence="3" type="ORF">AVDCRST_MAG23-1805</name>
</gene>
<accession>A0A6J4TY68</accession>
<evidence type="ECO:0000256" key="1">
    <source>
        <dbReference type="SAM" id="SignalP"/>
    </source>
</evidence>
<proteinExistence type="predicted"/>
<dbReference type="Pfam" id="PF00561">
    <property type="entry name" value="Abhydrolase_1"/>
    <property type="match status" value="1"/>
</dbReference>
<sequence>MKRREFVMVAALVVAGCAAPMAAGGQAFRSERITVVTEGSGPDVVLVHGLGSSRDVWRETVAAVPGYRYHLVQMNGFGGTAVGGNTSGLVAAPVAEEIARYISEARLQRPAIIGHSMGGHIAMSLAARHPGAVSKVMVVDMVPFMAPFFGGPTATLESVRPVADQIRDRMTASDAAARRSTTEATIATMIRSEGRRPEAVRHSLESDQSMSARAMHELITTDLRPELSSIKVPLTVLYVRSPAAPITDEQMDAFYRASFAAVPQARLARIPDAYHFIMWDAPERFAQEVRSFLGG</sequence>
<dbReference type="InterPro" id="IPR029058">
    <property type="entry name" value="AB_hydrolase_fold"/>
</dbReference>